<reference evidence="2" key="1">
    <citation type="submission" date="2021-01" db="EMBL/GenBank/DDBJ databases">
        <title>Whole genome shotgun sequence of Verrucosispora sediminis NBRC 107745.</title>
        <authorList>
            <person name="Komaki H."/>
            <person name="Tamura T."/>
        </authorList>
    </citation>
    <scope>NUCLEOTIDE SEQUENCE</scope>
    <source>
        <strain evidence="2">NBRC 107745</strain>
    </source>
</reference>
<feature type="region of interest" description="Disordered" evidence="1">
    <location>
        <begin position="1"/>
        <end position="34"/>
    </location>
</feature>
<name>A0A9W5UN11_9ACTN</name>
<dbReference type="Proteomes" id="UP000607311">
    <property type="component" value="Unassembled WGS sequence"/>
</dbReference>
<protein>
    <submittedName>
        <fullName evidence="2">Uncharacterized protein</fullName>
    </submittedName>
</protein>
<proteinExistence type="predicted"/>
<accession>A0A9W5UN11</accession>
<comment type="caution">
    <text evidence="2">The sequence shown here is derived from an EMBL/GenBank/DDBJ whole genome shotgun (WGS) entry which is preliminary data.</text>
</comment>
<dbReference type="AlphaFoldDB" id="A0A9W5UN11"/>
<sequence>MEQLSNGARLTRAAGERGPLRTSMAGNGDRAPEWYAPDARARRGAPGQQLYATIRPPGVSAVGLAQLSVLTSGNSIDPAGQRKVITSTR</sequence>
<evidence type="ECO:0000256" key="1">
    <source>
        <dbReference type="SAM" id="MobiDB-lite"/>
    </source>
</evidence>
<evidence type="ECO:0000313" key="3">
    <source>
        <dbReference type="Proteomes" id="UP000607311"/>
    </source>
</evidence>
<organism evidence="2 3">
    <name type="scientific">Micromonospora sediminimaris</name>
    <dbReference type="NCBI Taxonomy" id="547162"/>
    <lineage>
        <taxon>Bacteria</taxon>
        <taxon>Bacillati</taxon>
        <taxon>Actinomycetota</taxon>
        <taxon>Actinomycetes</taxon>
        <taxon>Micromonosporales</taxon>
        <taxon>Micromonosporaceae</taxon>
        <taxon>Micromonospora</taxon>
    </lineage>
</organism>
<dbReference type="EMBL" id="BOPD01000007">
    <property type="protein sequence ID" value="GIJ31861.1"/>
    <property type="molecule type" value="Genomic_DNA"/>
</dbReference>
<evidence type="ECO:0000313" key="2">
    <source>
        <dbReference type="EMBL" id="GIJ31861.1"/>
    </source>
</evidence>
<gene>
    <name evidence="2" type="ORF">Vse01_10090</name>
</gene>
<keyword evidence="3" id="KW-1185">Reference proteome</keyword>